<dbReference type="Pfam" id="PF02498">
    <property type="entry name" value="Bro-N"/>
    <property type="match status" value="1"/>
</dbReference>
<dbReference type="SMART" id="SM01040">
    <property type="entry name" value="Bro-N"/>
    <property type="match status" value="1"/>
</dbReference>
<feature type="compositionally biased region" description="Polar residues" evidence="1">
    <location>
        <begin position="36"/>
        <end position="49"/>
    </location>
</feature>
<feature type="domain" description="Bro-N" evidence="2">
    <location>
        <begin position="51"/>
        <end position="173"/>
    </location>
</feature>
<dbReference type="PROSITE" id="PS51750">
    <property type="entry name" value="BRO_N"/>
    <property type="match status" value="1"/>
</dbReference>
<accession>A0A5B8RHA2</accession>
<sequence length="240" mass="26707">MCRALGMSTGRYGAYRWTRALKPDQRKTIKLADGNSRGNPNKTTVSESGPDNLIERTFNGHTIRVVTIDGEPWFVAADVCRVLGLTNPAVAIRPLRMDEKAHLRRGEPALFPRNTLNPIYGVPEELFSKHASRINAVSESGLYKLIMRSDKPDARAFQDWVTREVLPAIRKDGGYIEGEEKVHRRSAADFPINGASPSKGDGGQSTRWHKEDANGRPLACVVNVCGKRMWFGLGRQPELL</sequence>
<proteinExistence type="predicted"/>
<feature type="region of interest" description="Disordered" evidence="1">
    <location>
        <begin position="30"/>
        <end position="52"/>
    </location>
</feature>
<organism evidence="3">
    <name type="scientific">uncultured organism</name>
    <dbReference type="NCBI Taxonomy" id="155900"/>
    <lineage>
        <taxon>unclassified sequences</taxon>
        <taxon>environmental samples</taxon>
    </lineage>
</organism>
<name>A0A5B8RHA2_9ZZZZ</name>
<gene>
    <name evidence="3" type="ORF">KBTEX_03702</name>
</gene>
<dbReference type="AlphaFoldDB" id="A0A5B8RHA2"/>
<evidence type="ECO:0000313" key="3">
    <source>
        <dbReference type="EMBL" id="QEA07353.1"/>
    </source>
</evidence>
<reference evidence="3" key="1">
    <citation type="submission" date="2019-06" db="EMBL/GenBank/DDBJ databases">
        <authorList>
            <person name="Murdoch R.W."/>
            <person name="Fathepure B."/>
        </authorList>
    </citation>
    <scope>NUCLEOTIDE SEQUENCE</scope>
</reference>
<evidence type="ECO:0000256" key="1">
    <source>
        <dbReference type="SAM" id="MobiDB-lite"/>
    </source>
</evidence>
<dbReference type="InterPro" id="IPR003497">
    <property type="entry name" value="BRO_N_domain"/>
</dbReference>
<protein>
    <recommendedName>
        <fullName evidence="2">Bro-N domain-containing protein</fullName>
    </recommendedName>
</protein>
<dbReference type="PANTHER" id="PTHR36180">
    <property type="entry name" value="DNA-BINDING PROTEIN-RELATED-RELATED"/>
    <property type="match status" value="1"/>
</dbReference>
<dbReference type="EMBL" id="MN079233">
    <property type="protein sequence ID" value="QEA07353.1"/>
    <property type="molecule type" value="Genomic_DNA"/>
</dbReference>
<evidence type="ECO:0000259" key="2">
    <source>
        <dbReference type="PROSITE" id="PS51750"/>
    </source>
</evidence>
<dbReference type="PANTHER" id="PTHR36180:SF2">
    <property type="entry name" value="BRO FAMILY PROTEIN"/>
    <property type="match status" value="1"/>
</dbReference>
<feature type="region of interest" description="Disordered" evidence="1">
    <location>
        <begin position="187"/>
        <end position="211"/>
    </location>
</feature>